<accession>A0A8T0U5W6</accession>
<protein>
    <submittedName>
        <fullName evidence="1">Uncharacterized protein</fullName>
    </submittedName>
</protein>
<reference evidence="1" key="1">
    <citation type="submission" date="2020-05" db="EMBL/GenBank/DDBJ databases">
        <title>WGS assembly of Panicum virgatum.</title>
        <authorList>
            <person name="Lovell J.T."/>
            <person name="Jenkins J."/>
            <person name="Shu S."/>
            <person name="Juenger T.E."/>
            <person name="Schmutz J."/>
        </authorList>
    </citation>
    <scope>NUCLEOTIDE SEQUENCE</scope>
    <source>
        <strain evidence="1">AP13</strain>
    </source>
</reference>
<sequence>MKRYNIIGRLNEYKILYATKQTTLLTWKQTNLLNRKQTEAR</sequence>
<proteinExistence type="predicted"/>
<evidence type="ECO:0000313" key="1">
    <source>
        <dbReference type="EMBL" id="KAG2617135.1"/>
    </source>
</evidence>
<dbReference type="EMBL" id="CM029042">
    <property type="protein sequence ID" value="KAG2617135.1"/>
    <property type="molecule type" value="Genomic_DNA"/>
</dbReference>
<gene>
    <name evidence="1" type="ORF">PVAP13_3NG178627</name>
</gene>
<dbReference type="AlphaFoldDB" id="A0A8T0U5W6"/>
<comment type="caution">
    <text evidence="1">The sequence shown here is derived from an EMBL/GenBank/DDBJ whole genome shotgun (WGS) entry which is preliminary data.</text>
</comment>
<dbReference type="Proteomes" id="UP000823388">
    <property type="component" value="Chromosome 3N"/>
</dbReference>
<organism evidence="1 2">
    <name type="scientific">Panicum virgatum</name>
    <name type="common">Blackwell switchgrass</name>
    <dbReference type="NCBI Taxonomy" id="38727"/>
    <lineage>
        <taxon>Eukaryota</taxon>
        <taxon>Viridiplantae</taxon>
        <taxon>Streptophyta</taxon>
        <taxon>Embryophyta</taxon>
        <taxon>Tracheophyta</taxon>
        <taxon>Spermatophyta</taxon>
        <taxon>Magnoliopsida</taxon>
        <taxon>Liliopsida</taxon>
        <taxon>Poales</taxon>
        <taxon>Poaceae</taxon>
        <taxon>PACMAD clade</taxon>
        <taxon>Panicoideae</taxon>
        <taxon>Panicodae</taxon>
        <taxon>Paniceae</taxon>
        <taxon>Panicinae</taxon>
        <taxon>Panicum</taxon>
        <taxon>Panicum sect. Hiantes</taxon>
    </lineage>
</organism>
<name>A0A8T0U5W6_PANVG</name>
<evidence type="ECO:0000313" key="2">
    <source>
        <dbReference type="Proteomes" id="UP000823388"/>
    </source>
</evidence>
<keyword evidence="2" id="KW-1185">Reference proteome</keyword>